<dbReference type="Gene3D" id="1.10.150.650">
    <property type="match status" value="1"/>
</dbReference>
<dbReference type="PANTHER" id="PTHR42924:SF3">
    <property type="entry name" value="POLYMERASE_HISTIDINOL PHOSPHATASE N-TERMINAL DOMAIN-CONTAINING PROTEIN"/>
    <property type="match status" value="1"/>
</dbReference>
<sequence length="274" mass="30093">MILVDLHLHSTFSDGTLTPHELVRLGRRLGLSVMALTDHDTMEGNEEFLAACASQGIKGIPGVEVSGEAPYTLHILGYRVSPTGPLSDALVWIRQGREERNFKICDRLSDLGCPVDMEEVRAEAGSDLVGRPHIAKVMLRKGYVGDYYEAFHRFLKRGAPAYFPRPRLSPADAVRLIRESGGLPVMAHPMQTQLGWDDLYGLVRDLRSFGLWGVECLHPTAGILDRVELIRVTRELGLVPTGGSDFHGDNKPGISMGVSMEATAIPWARLGISL</sequence>
<dbReference type="EMBL" id="CP001818">
    <property type="protein sequence ID" value="ACZ19757.1"/>
    <property type="molecule type" value="Genomic_DNA"/>
</dbReference>
<dbReference type="GO" id="GO:0035312">
    <property type="term" value="F:5'-3' DNA exonuclease activity"/>
    <property type="evidence" value="ECO:0007669"/>
    <property type="project" value="TreeGrafter"/>
</dbReference>
<dbReference type="STRING" id="525903.Taci_1536"/>
<name>D1B6W6_THEAS</name>
<dbReference type="PANTHER" id="PTHR42924">
    <property type="entry name" value="EXONUCLEASE"/>
    <property type="match status" value="1"/>
</dbReference>
<dbReference type="SMART" id="SM00481">
    <property type="entry name" value="POLIIIAc"/>
    <property type="match status" value="1"/>
</dbReference>
<evidence type="ECO:0000313" key="3">
    <source>
        <dbReference type="Proteomes" id="UP000002030"/>
    </source>
</evidence>
<dbReference type="EnsemblBacteria" id="ACZ19757">
    <property type="protein sequence ID" value="ACZ19757"/>
    <property type="gene ID" value="Taci_1536"/>
</dbReference>
<proteinExistence type="predicted"/>
<feature type="domain" description="Polymerase/histidinol phosphatase N-terminal" evidence="1">
    <location>
        <begin position="4"/>
        <end position="69"/>
    </location>
</feature>
<dbReference type="eggNOG" id="COG0613">
    <property type="taxonomic scope" value="Bacteria"/>
</dbReference>
<dbReference type="InterPro" id="IPR052018">
    <property type="entry name" value="PHP_domain"/>
</dbReference>
<dbReference type="GO" id="GO:0004534">
    <property type="term" value="F:5'-3' RNA exonuclease activity"/>
    <property type="evidence" value="ECO:0007669"/>
    <property type="project" value="TreeGrafter"/>
</dbReference>
<dbReference type="CDD" id="cd07438">
    <property type="entry name" value="PHP_HisPPase_AMP"/>
    <property type="match status" value="1"/>
</dbReference>
<accession>D1B6W6</accession>
<dbReference type="InterPro" id="IPR004013">
    <property type="entry name" value="PHP_dom"/>
</dbReference>
<dbReference type="OrthoDB" id="9804333at2"/>
<dbReference type="HOGENOM" id="CLU_067347_1_0_0"/>
<dbReference type="AlphaFoldDB" id="D1B6W6"/>
<evidence type="ECO:0000259" key="1">
    <source>
        <dbReference type="SMART" id="SM00481"/>
    </source>
</evidence>
<dbReference type="InterPro" id="IPR016195">
    <property type="entry name" value="Pol/histidinol_Pase-like"/>
</dbReference>
<dbReference type="KEGG" id="tai:Taci_1536"/>
<reference evidence="2 3" key="1">
    <citation type="journal article" date="2009" name="Stand. Genomic Sci.">
        <title>Complete genome sequence of Thermanaerovibrio acidaminovorans type strain (Su883).</title>
        <authorList>
            <person name="Chovatia M."/>
            <person name="Sikorski J."/>
            <person name="Schroder M."/>
            <person name="Lapidus A."/>
            <person name="Nolan M."/>
            <person name="Tice H."/>
            <person name="Glavina Del Rio T."/>
            <person name="Copeland A."/>
            <person name="Cheng J.F."/>
            <person name="Lucas S."/>
            <person name="Chen F."/>
            <person name="Bruce D."/>
            <person name="Goodwin L."/>
            <person name="Pitluck S."/>
            <person name="Ivanova N."/>
            <person name="Mavromatis K."/>
            <person name="Ovchinnikova G."/>
            <person name="Pati A."/>
            <person name="Chen A."/>
            <person name="Palaniappan K."/>
            <person name="Land M."/>
            <person name="Hauser L."/>
            <person name="Chang Y.J."/>
            <person name="Jeffries C.D."/>
            <person name="Chain P."/>
            <person name="Saunders E."/>
            <person name="Detter J.C."/>
            <person name="Brettin T."/>
            <person name="Rohde M."/>
            <person name="Goker M."/>
            <person name="Spring S."/>
            <person name="Bristow J."/>
            <person name="Markowitz V."/>
            <person name="Hugenholtz P."/>
            <person name="Kyrpides N.C."/>
            <person name="Klenk H.P."/>
            <person name="Eisen J.A."/>
        </authorList>
    </citation>
    <scope>NUCLEOTIDE SEQUENCE [LARGE SCALE GENOMIC DNA]</scope>
    <source>
        <strain evidence="3">ATCC 49978 / DSM 6589 / Su883</strain>
    </source>
</reference>
<organism evidence="2 3">
    <name type="scientific">Thermanaerovibrio acidaminovorans (strain ATCC 49978 / DSM 6589 / Su883)</name>
    <name type="common">Selenomonas acidaminovorans</name>
    <dbReference type="NCBI Taxonomy" id="525903"/>
    <lineage>
        <taxon>Bacteria</taxon>
        <taxon>Thermotogati</taxon>
        <taxon>Synergistota</taxon>
        <taxon>Synergistia</taxon>
        <taxon>Synergistales</taxon>
        <taxon>Synergistaceae</taxon>
        <taxon>Thermanaerovibrio</taxon>
    </lineage>
</organism>
<dbReference type="PATRIC" id="fig|525903.6.peg.1532"/>
<dbReference type="Gene3D" id="3.20.20.140">
    <property type="entry name" value="Metal-dependent hydrolases"/>
    <property type="match status" value="1"/>
</dbReference>
<dbReference type="Pfam" id="PF02811">
    <property type="entry name" value="PHP"/>
    <property type="match status" value="1"/>
</dbReference>
<dbReference type="Proteomes" id="UP000002030">
    <property type="component" value="Chromosome"/>
</dbReference>
<dbReference type="RefSeq" id="WP_012870266.1">
    <property type="nucleotide sequence ID" value="NC_013522.1"/>
</dbReference>
<dbReference type="InterPro" id="IPR003141">
    <property type="entry name" value="Pol/His_phosphatase_N"/>
</dbReference>
<dbReference type="SUPFAM" id="SSF89550">
    <property type="entry name" value="PHP domain-like"/>
    <property type="match status" value="1"/>
</dbReference>
<keyword evidence="3" id="KW-1185">Reference proteome</keyword>
<protein>
    <submittedName>
        <fullName evidence="2">PHP domain protein</fullName>
    </submittedName>
</protein>
<gene>
    <name evidence="2" type="ordered locus">Taci_1536</name>
</gene>
<evidence type="ECO:0000313" key="2">
    <source>
        <dbReference type="EMBL" id="ACZ19757.1"/>
    </source>
</evidence>